<dbReference type="SUPFAM" id="SSF53850">
    <property type="entry name" value="Periplasmic binding protein-like II"/>
    <property type="match status" value="1"/>
</dbReference>
<dbReference type="InterPro" id="IPR005119">
    <property type="entry name" value="LysR_subst-bd"/>
</dbReference>
<keyword evidence="2" id="KW-0805">Transcription regulation</keyword>
<evidence type="ECO:0000259" key="5">
    <source>
        <dbReference type="PROSITE" id="PS50931"/>
    </source>
</evidence>
<dbReference type="Gene3D" id="3.40.190.290">
    <property type="match status" value="1"/>
</dbReference>
<sequence>MDLTGIMVFVRVVQAGSIRGAAAILGMPKSTVSRKVAELEERLEARLLQRTTRKLGLTDVGRIYYDHCVRIVSDLEDAEQAVRRQQATPRGLLRVTAPANATFLAPIVSDYLKRYPKVRLELNSTARMVDLIEERYDLGIRTGPLPDSSLIARSLGSVTWTVVATPAYLKKHGRPRSPDDLKDHECLLFGGLPGLRLQSGRHGVREIVVPARLVVTEMKVLYHATISGLGIALLPAFLCVDDLRAKRLARVLPDWAPPSTPVHIVYPSTRHLSPTLTSFIEHLQEQLTPAPWGFTPPAEAL</sequence>
<dbReference type="PANTHER" id="PTHR30537">
    <property type="entry name" value="HTH-TYPE TRANSCRIPTIONAL REGULATOR"/>
    <property type="match status" value="1"/>
</dbReference>
<protein>
    <submittedName>
        <fullName evidence="6">LysR family transcriptional regulator</fullName>
    </submittedName>
</protein>
<keyword evidence="7" id="KW-1185">Reference proteome</keyword>
<dbReference type="RefSeq" id="WP_394833553.1">
    <property type="nucleotide sequence ID" value="NZ_CP089929.1"/>
</dbReference>
<dbReference type="InterPro" id="IPR000847">
    <property type="entry name" value="LysR_HTH_N"/>
</dbReference>
<dbReference type="EMBL" id="CP089983">
    <property type="protein sequence ID" value="WXB03918.1"/>
    <property type="molecule type" value="Genomic_DNA"/>
</dbReference>
<comment type="similarity">
    <text evidence="1">Belongs to the LysR transcriptional regulatory family.</text>
</comment>
<organism evidence="6 7">
    <name type="scientific">Pendulispora rubella</name>
    <dbReference type="NCBI Taxonomy" id="2741070"/>
    <lineage>
        <taxon>Bacteria</taxon>
        <taxon>Pseudomonadati</taxon>
        <taxon>Myxococcota</taxon>
        <taxon>Myxococcia</taxon>
        <taxon>Myxococcales</taxon>
        <taxon>Sorangiineae</taxon>
        <taxon>Pendulisporaceae</taxon>
        <taxon>Pendulispora</taxon>
    </lineage>
</organism>
<dbReference type="Proteomes" id="UP001374803">
    <property type="component" value="Chromosome"/>
</dbReference>
<dbReference type="InterPro" id="IPR036388">
    <property type="entry name" value="WH-like_DNA-bd_sf"/>
</dbReference>
<evidence type="ECO:0000313" key="7">
    <source>
        <dbReference type="Proteomes" id="UP001374803"/>
    </source>
</evidence>
<dbReference type="Pfam" id="PF03466">
    <property type="entry name" value="LysR_substrate"/>
    <property type="match status" value="1"/>
</dbReference>
<dbReference type="InterPro" id="IPR058163">
    <property type="entry name" value="LysR-type_TF_proteobact-type"/>
</dbReference>
<evidence type="ECO:0000256" key="2">
    <source>
        <dbReference type="ARBA" id="ARBA00023015"/>
    </source>
</evidence>
<evidence type="ECO:0000313" key="6">
    <source>
        <dbReference type="EMBL" id="WXB03918.1"/>
    </source>
</evidence>
<dbReference type="SUPFAM" id="SSF46785">
    <property type="entry name" value="Winged helix' DNA-binding domain"/>
    <property type="match status" value="1"/>
</dbReference>
<name>A0ABZ2KZ97_9BACT</name>
<reference evidence="6" key="1">
    <citation type="submission" date="2021-12" db="EMBL/GenBank/DDBJ databases">
        <title>Discovery of the Pendulisporaceae a myxobacterial family with distinct sporulation behavior and unique specialized metabolism.</title>
        <authorList>
            <person name="Garcia R."/>
            <person name="Popoff A."/>
            <person name="Bader C.D."/>
            <person name="Loehr J."/>
            <person name="Walesch S."/>
            <person name="Walt C."/>
            <person name="Boldt J."/>
            <person name="Bunk B."/>
            <person name="Haeckl F.J.F.P.J."/>
            <person name="Gunesch A.P."/>
            <person name="Birkelbach J."/>
            <person name="Nuebel U."/>
            <person name="Pietschmann T."/>
            <person name="Bach T."/>
            <person name="Mueller R."/>
        </authorList>
    </citation>
    <scope>NUCLEOTIDE SEQUENCE</scope>
    <source>
        <strain evidence="6">MSr11367</strain>
    </source>
</reference>
<gene>
    <name evidence="6" type="ORF">LVJ94_44305</name>
</gene>
<accession>A0ABZ2KZ97</accession>
<proteinExistence type="inferred from homology"/>
<feature type="domain" description="HTH lysR-type" evidence="5">
    <location>
        <begin position="1"/>
        <end position="58"/>
    </location>
</feature>
<dbReference type="Pfam" id="PF00126">
    <property type="entry name" value="HTH_1"/>
    <property type="match status" value="1"/>
</dbReference>
<keyword evidence="4" id="KW-0804">Transcription</keyword>
<evidence type="ECO:0000256" key="4">
    <source>
        <dbReference type="ARBA" id="ARBA00023163"/>
    </source>
</evidence>
<evidence type="ECO:0000256" key="3">
    <source>
        <dbReference type="ARBA" id="ARBA00023125"/>
    </source>
</evidence>
<dbReference type="PANTHER" id="PTHR30537:SF5">
    <property type="entry name" value="HTH-TYPE TRANSCRIPTIONAL ACTIVATOR TTDR-RELATED"/>
    <property type="match status" value="1"/>
</dbReference>
<dbReference type="CDD" id="cd08422">
    <property type="entry name" value="PBP2_CrgA_like"/>
    <property type="match status" value="1"/>
</dbReference>
<dbReference type="Gene3D" id="1.10.10.10">
    <property type="entry name" value="Winged helix-like DNA-binding domain superfamily/Winged helix DNA-binding domain"/>
    <property type="match status" value="1"/>
</dbReference>
<dbReference type="PROSITE" id="PS50931">
    <property type="entry name" value="HTH_LYSR"/>
    <property type="match status" value="1"/>
</dbReference>
<dbReference type="InterPro" id="IPR036390">
    <property type="entry name" value="WH_DNA-bd_sf"/>
</dbReference>
<keyword evidence="3" id="KW-0238">DNA-binding</keyword>
<evidence type="ECO:0000256" key="1">
    <source>
        <dbReference type="ARBA" id="ARBA00009437"/>
    </source>
</evidence>